<evidence type="ECO:0000256" key="2">
    <source>
        <dbReference type="SAM" id="Phobius"/>
    </source>
</evidence>
<proteinExistence type="predicted"/>
<dbReference type="Proteomes" id="UP000248395">
    <property type="component" value="Unassembled WGS sequence"/>
</dbReference>
<dbReference type="RefSeq" id="WP_059286959.1">
    <property type="nucleotide sequence ID" value="NZ_QJKC01000004.1"/>
</dbReference>
<keyword evidence="2" id="KW-1133">Transmembrane helix</keyword>
<dbReference type="EMBL" id="QJKC01000004">
    <property type="protein sequence ID" value="PXX49589.1"/>
    <property type="molecule type" value="Genomic_DNA"/>
</dbReference>
<reference evidence="3 4" key="1">
    <citation type="submission" date="2018-05" db="EMBL/GenBank/DDBJ databases">
        <title>Genomic Encyclopedia of Type Strains, Phase IV (KMG-IV): sequencing the most valuable type-strain genomes for metagenomic binning, comparative biology and taxonomic classification.</title>
        <authorList>
            <person name="Goeker M."/>
        </authorList>
    </citation>
    <scope>NUCLEOTIDE SEQUENCE [LARGE SCALE GENOMIC DNA]</scope>
    <source>
        <strain evidence="3 4">DSM 25134</strain>
    </source>
</reference>
<keyword evidence="2" id="KW-0472">Membrane</keyword>
<dbReference type="OrthoDB" id="8595658at2"/>
<feature type="compositionally biased region" description="Acidic residues" evidence="1">
    <location>
        <begin position="180"/>
        <end position="192"/>
    </location>
</feature>
<evidence type="ECO:0000313" key="3">
    <source>
        <dbReference type="EMBL" id="PXX49589.1"/>
    </source>
</evidence>
<evidence type="ECO:0000256" key="1">
    <source>
        <dbReference type="SAM" id="MobiDB-lite"/>
    </source>
</evidence>
<keyword evidence="4" id="KW-1185">Reference proteome</keyword>
<accession>A0A318JJY8</accession>
<organism evidence="3 4">
    <name type="scientific">Aquitalea magnusonii</name>
    <dbReference type="NCBI Taxonomy" id="332411"/>
    <lineage>
        <taxon>Bacteria</taxon>
        <taxon>Pseudomonadati</taxon>
        <taxon>Pseudomonadota</taxon>
        <taxon>Betaproteobacteria</taxon>
        <taxon>Neisseriales</taxon>
        <taxon>Chromobacteriaceae</taxon>
        <taxon>Aquitalea</taxon>
    </lineage>
</organism>
<comment type="caution">
    <text evidence="3">The sequence shown here is derived from an EMBL/GenBank/DDBJ whole genome shotgun (WGS) entry which is preliminary data.</text>
</comment>
<dbReference type="AlphaFoldDB" id="A0A318JJY8"/>
<keyword evidence="2" id="KW-0812">Transmembrane</keyword>
<name>A0A318JJY8_9NEIS</name>
<evidence type="ECO:0000313" key="4">
    <source>
        <dbReference type="Proteomes" id="UP000248395"/>
    </source>
</evidence>
<gene>
    <name evidence="3" type="ORF">DFR38_104233</name>
</gene>
<feature type="region of interest" description="Disordered" evidence="1">
    <location>
        <begin position="158"/>
        <end position="195"/>
    </location>
</feature>
<protein>
    <submittedName>
        <fullName evidence="3">Uncharacterized protein</fullName>
    </submittedName>
</protein>
<feature type="transmembrane region" description="Helical" evidence="2">
    <location>
        <begin position="21"/>
        <end position="42"/>
    </location>
</feature>
<sequence length="445" mass="47875">MQASENRLQQEALPAKPNWPRYVMLILACTLLSTLISTYTTAVSTATAAPLTGFWLKAAAPGFILSSFWTLLRYSGWLLAGWVIDHRNALHLAAYHQEEQRRKARLYIRQIALLGPACMHAADRQILLQGLRATPVPFSKVLPVPQFESAAPPYLAEPESTAAADDTQDDDEATWLPYPDTDDEMGDEETSDANDAATAHAVTPLAEMPPMPDDSQQSLPATHYLPAKLATLMAEWPQPALNASLAVSWSGSEDTWLRFRQHASELGIFLTPRPHRLHSPEDIDAVMDALHTQPDASYHLLAGIVTPAASFGASHGPPAAEAAFAMLASNTGEGASLSRPVLFSAPEHLALAQGNAALADPPASFFSLNHDGLAELSAAGWQIDAVEHEPYWGNPGALGCWIMTAMALEAATLRQQPMGWHSRQGIQHWAGVALPPASTTTGATA</sequence>